<dbReference type="CDD" id="cd03230">
    <property type="entry name" value="ABC_DR_subfamily_A"/>
    <property type="match status" value="1"/>
</dbReference>
<gene>
    <name evidence="5" type="ORF">SAMN04488542_11157</name>
</gene>
<evidence type="ECO:0000256" key="1">
    <source>
        <dbReference type="ARBA" id="ARBA00022448"/>
    </source>
</evidence>
<dbReference type="PANTHER" id="PTHR42711:SF13">
    <property type="entry name" value="ABC TRANSPORTER, ATP-BINDING PROTEIN"/>
    <property type="match status" value="1"/>
</dbReference>
<organism evidence="5 6">
    <name type="scientific">Fontibacillus panacisegetis</name>
    <dbReference type="NCBI Taxonomy" id="670482"/>
    <lineage>
        <taxon>Bacteria</taxon>
        <taxon>Bacillati</taxon>
        <taxon>Bacillota</taxon>
        <taxon>Bacilli</taxon>
        <taxon>Bacillales</taxon>
        <taxon>Paenibacillaceae</taxon>
        <taxon>Fontibacillus</taxon>
    </lineage>
</organism>
<reference evidence="5 6" key="1">
    <citation type="submission" date="2016-10" db="EMBL/GenBank/DDBJ databases">
        <authorList>
            <person name="de Groot N.N."/>
        </authorList>
    </citation>
    <scope>NUCLEOTIDE SEQUENCE [LARGE SCALE GENOMIC DNA]</scope>
    <source>
        <strain evidence="5 6">DSM 28129</strain>
    </source>
</reference>
<keyword evidence="3 5" id="KW-0067">ATP-binding</keyword>
<protein>
    <submittedName>
        <fullName evidence="5">ABC-2 type transport system ATP-binding protein</fullName>
    </submittedName>
</protein>
<dbReference type="GO" id="GO:0016887">
    <property type="term" value="F:ATP hydrolysis activity"/>
    <property type="evidence" value="ECO:0007669"/>
    <property type="project" value="InterPro"/>
</dbReference>
<evidence type="ECO:0000256" key="3">
    <source>
        <dbReference type="ARBA" id="ARBA00022840"/>
    </source>
</evidence>
<dbReference type="PROSITE" id="PS50893">
    <property type="entry name" value="ABC_TRANSPORTER_2"/>
    <property type="match status" value="1"/>
</dbReference>
<dbReference type="SUPFAM" id="SSF52540">
    <property type="entry name" value="P-loop containing nucleoside triphosphate hydrolases"/>
    <property type="match status" value="1"/>
</dbReference>
<dbReference type="InterPro" id="IPR050763">
    <property type="entry name" value="ABC_transporter_ATP-binding"/>
</dbReference>
<dbReference type="Gene3D" id="3.40.50.300">
    <property type="entry name" value="P-loop containing nucleotide triphosphate hydrolases"/>
    <property type="match status" value="1"/>
</dbReference>
<dbReference type="EMBL" id="FNBG01000011">
    <property type="protein sequence ID" value="SDF46493.1"/>
    <property type="molecule type" value="Genomic_DNA"/>
</dbReference>
<dbReference type="InterPro" id="IPR003593">
    <property type="entry name" value="AAA+_ATPase"/>
</dbReference>
<dbReference type="InterPro" id="IPR027417">
    <property type="entry name" value="P-loop_NTPase"/>
</dbReference>
<keyword evidence="1" id="KW-0813">Transport</keyword>
<dbReference type="InterPro" id="IPR017871">
    <property type="entry name" value="ABC_transporter-like_CS"/>
</dbReference>
<keyword evidence="2" id="KW-0547">Nucleotide-binding</keyword>
<evidence type="ECO:0000313" key="6">
    <source>
        <dbReference type="Proteomes" id="UP000198972"/>
    </source>
</evidence>
<evidence type="ECO:0000313" key="5">
    <source>
        <dbReference type="EMBL" id="SDF46493.1"/>
    </source>
</evidence>
<dbReference type="GO" id="GO:0005524">
    <property type="term" value="F:ATP binding"/>
    <property type="evidence" value="ECO:0007669"/>
    <property type="project" value="UniProtKB-KW"/>
</dbReference>
<dbReference type="PANTHER" id="PTHR42711">
    <property type="entry name" value="ABC TRANSPORTER ATP-BINDING PROTEIN"/>
    <property type="match status" value="1"/>
</dbReference>
<accession>A0A1G7LAL0</accession>
<sequence>MAGSMQSLYTYAINSKEVALMDVIQVEHIRKRFGNKDALADVSFSIPKGEIFGFLGPSGSGKTTLIKILTAQLNPTSGQASVFNQPADMMLQSAQKMRFGILTDNSGLYERLSIEENLNLYRKLYDLPKSSIDKVLQFVNLSGERKKKINLLSKGMRQRVLLACAIIHEPELLFLDEPTSALDPVNSAHIYKGLRYLNENGTTIFLTTHDMAEAELICNRVAILYQGQIQTIGSPRELKKQHRENVVCVDLINGEAYELPIGEGTADQIADWMKRGLIDRLETKEPSLGDIFIKMTGSELL</sequence>
<dbReference type="AlphaFoldDB" id="A0A1G7LAL0"/>
<evidence type="ECO:0000256" key="2">
    <source>
        <dbReference type="ARBA" id="ARBA00022741"/>
    </source>
</evidence>
<dbReference type="InterPro" id="IPR003439">
    <property type="entry name" value="ABC_transporter-like_ATP-bd"/>
</dbReference>
<name>A0A1G7LAL0_9BACL</name>
<evidence type="ECO:0000259" key="4">
    <source>
        <dbReference type="PROSITE" id="PS50893"/>
    </source>
</evidence>
<keyword evidence="6" id="KW-1185">Reference proteome</keyword>
<proteinExistence type="predicted"/>
<feature type="domain" description="ABC transporter" evidence="4">
    <location>
        <begin position="24"/>
        <end position="251"/>
    </location>
</feature>
<dbReference type="Proteomes" id="UP000198972">
    <property type="component" value="Unassembled WGS sequence"/>
</dbReference>
<dbReference type="STRING" id="670482.SAMN04488542_11157"/>
<dbReference type="SMART" id="SM00382">
    <property type="entry name" value="AAA"/>
    <property type="match status" value="1"/>
</dbReference>
<dbReference type="Pfam" id="PF00005">
    <property type="entry name" value="ABC_tran"/>
    <property type="match status" value="1"/>
</dbReference>
<dbReference type="PROSITE" id="PS00211">
    <property type="entry name" value="ABC_TRANSPORTER_1"/>
    <property type="match status" value="1"/>
</dbReference>